<evidence type="ECO:0000256" key="4">
    <source>
        <dbReference type="ARBA" id="ARBA00022989"/>
    </source>
</evidence>
<evidence type="ECO:0000256" key="3">
    <source>
        <dbReference type="ARBA" id="ARBA00022692"/>
    </source>
</evidence>
<keyword evidence="5 6" id="KW-0472">Membrane</keyword>
<dbReference type="SUPFAM" id="SSF103473">
    <property type="entry name" value="MFS general substrate transporter"/>
    <property type="match status" value="1"/>
</dbReference>
<feature type="transmembrane region" description="Helical" evidence="6">
    <location>
        <begin position="163"/>
        <end position="185"/>
    </location>
</feature>
<evidence type="ECO:0000256" key="1">
    <source>
        <dbReference type="ARBA" id="ARBA00004651"/>
    </source>
</evidence>
<keyword evidence="2" id="KW-1003">Cell membrane</keyword>
<feature type="transmembrane region" description="Helical" evidence="6">
    <location>
        <begin position="332"/>
        <end position="358"/>
    </location>
</feature>
<reference evidence="7 8" key="2">
    <citation type="journal article" date="2012" name="Stand. Genomic Sci.">
        <title>Complete genome sequence of the moderately thermophilic mineral-sulfide-oxidizing firmicute Sulfobacillus acidophilus type strain (NAL(T)).</title>
        <authorList>
            <person name="Anderson I."/>
            <person name="Chertkov O."/>
            <person name="Chen A."/>
            <person name="Saunders E."/>
            <person name="Lapidus A."/>
            <person name="Nolan M."/>
            <person name="Lucas S."/>
            <person name="Hammon N."/>
            <person name="Deshpande S."/>
            <person name="Cheng J.F."/>
            <person name="Han C."/>
            <person name="Tapia R."/>
            <person name="Goodwin L.A."/>
            <person name="Pitluck S."/>
            <person name="Liolios K."/>
            <person name="Pagani I."/>
            <person name="Ivanova N."/>
            <person name="Mikhailova N."/>
            <person name="Pati A."/>
            <person name="Palaniappan K."/>
            <person name="Land M."/>
            <person name="Pan C."/>
            <person name="Rohde M."/>
            <person name="Pukall R."/>
            <person name="Goker M."/>
            <person name="Detter J.C."/>
            <person name="Woyke T."/>
            <person name="Bristow J."/>
            <person name="Eisen J.A."/>
            <person name="Markowitz V."/>
            <person name="Hugenholtz P."/>
            <person name="Kyrpides N.C."/>
            <person name="Klenk H.P."/>
            <person name="Mavromatis K."/>
        </authorList>
    </citation>
    <scope>NUCLEOTIDE SEQUENCE [LARGE SCALE GENOMIC DNA]</scope>
    <source>
        <strain evidence="8">ATCC 700253 / DSM 10332 / NAL</strain>
    </source>
</reference>
<evidence type="ECO:0000256" key="2">
    <source>
        <dbReference type="ARBA" id="ARBA00022475"/>
    </source>
</evidence>
<comment type="subcellular location">
    <subcellularLocation>
        <location evidence="1">Cell membrane</location>
        <topology evidence="1">Multi-pass membrane protein</topology>
    </subcellularLocation>
</comment>
<name>G8TS84_SULAD</name>
<dbReference type="HOGENOM" id="CLU_703831_0_0_9"/>
<dbReference type="STRING" id="679936.Sulac_2006"/>
<dbReference type="PANTHER" id="PTHR23513">
    <property type="entry name" value="INTEGRAL MEMBRANE EFFLUX PROTEIN-RELATED"/>
    <property type="match status" value="1"/>
</dbReference>
<evidence type="ECO:0000256" key="5">
    <source>
        <dbReference type="ARBA" id="ARBA00023136"/>
    </source>
</evidence>
<reference evidence="8" key="1">
    <citation type="submission" date="2011-12" db="EMBL/GenBank/DDBJ databases">
        <title>The complete genome of chromosome of Sulfobacillus acidophilus DSM 10332.</title>
        <authorList>
            <person name="Lucas S."/>
            <person name="Han J."/>
            <person name="Lapidus A."/>
            <person name="Bruce D."/>
            <person name="Goodwin L."/>
            <person name="Pitluck S."/>
            <person name="Peters L."/>
            <person name="Kyrpides N."/>
            <person name="Mavromatis K."/>
            <person name="Ivanova N."/>
            <person name="Mikhailova N."/>
            <person name="Chertkov O."/>
            <person name="Saunders E."/>
            <person name="Detter J.C."/>
            <person name="Tapia R."/>
            <person name="Han C."/>
            <person name="Land M."/>
            <person name="Hauser L."/>
            <person name="Markowitz V."/>
            <person name="Cheng J.-F."/>
            <person name="Hugenholtz P."/>
            <person name="Woyke T."/>
            <person name="Wu D."/>
            <person name="Pukall R."/>
            <person name="Gehrich-Schroeter G."/>
            <person name="Schneider S."/>
            <person name="Klenk H.-P."/>
            <person name="Eisen J.A."/>
        </authorList>
    </citation>
    <scope>NUCLEOTIDE SEQUENCE [LARGE SCALE GENOMIC DNA]</scope>
    <source>
        <strain evidence="8">ATCC 700253 / DSM 10332 / NAL</strain>
    </source>
</reference>
<dbReference type="KEGG" id="sap:Sulac_2006"/>
<dbReference type="Proteomes" id="UP000005439">
    <property type="component" value="Chromosome"/>
</dbReference>
<keyword evidence="8" id="KW-1185">Reference proteome</keyword>
<proteinExistence type="predicted"/>
<feature type="transmembrane region" description="Helical" evidence="6">
    <location>
        <begin position="364"/>
        <end position="381"/>
    </location>
</feature>
<dbReference type="GO" id="GO:0022857">
    <property type="term" value="F:transmembrane transporter activity"/>
    <property type="evidence" value="ECO:0007669"/>
    <property type="project" value="InterPro"/>
</dbReference>
<evidence type="ECO:0000313" key="8">
    <source>
        <dbReference type="Proteomes" id="UP000005439"/>
    </source>
</evidence>
<keyword evidence="4 6" id="KW-1133">Transmembrane helix</keyword>
<accession>G8TS84</accession>
<feature type="transmembrane region" description="Helical" evidence="6">
    <location>
        <begin position="69"/>
        <end position="89"/>
    </location>
</feature>
<keyword evidence="3 6" id="KW-0812">Transmembrane</keyword>
<dbReference type="CDD" id="cd06173">
    <property type="entry name" value="MFS_MefA_like"/>
    <property type="match status" value="1"/>
</dbReference>
<evidence type="ECO:0000256" key="6">
    <source>
        <dbReference type="SAM" id="Phobius"/>
    </source>
</evidence>
<protein>
    <submittedName>
        <fullName evidence="7">Major facilitator superfamily MFS_1</fullName>
    </submittedName>
</protein>
<feature type="transmembrane region" description="Helical" evidence="6">
    <location>
        <begin position="137"/>
        <end position="157"/>
    </location>
</feature>
<organism evidence="7 8">
    <name type="scientific">Sulfobacillus acidophilus (strain ATCC 700253 / DSM 10332 / NAL)</name>
    <dbReference type="NCBI Taxonomy" id="679936"/>
    <lineage>
        <taxon>Bacteria</taxon>
        <taxon>Bacillati</taxon>
        <taxon>Bacillota</taxon>
        <taxon>Clostridia</taxon>
        <taxon>Eubacteriales</taxon>
        <taxon>Clostridiales Family XVII. Incertae Sedis</taxon>
        <taxon>Sulfobacillus</taxon>
    </lineage>
</organism>
<dbReference type="Pfam" id="PF07690">
    <property type="entry name" value="MFS_1"/>
    <property type="match status" value="1"/>
</dbReference>
<dbReference type="AlphaFoldDB" id="G8TS84"/>
<feature type="transmembrane region" description="Helical" evidence="6">
    <location>
        <begin position="215"/>
        <end position="237"/>
    </location>
</feature>
<dbReference type="EMBL" id="CP003179">
    <property type="protein sequence ID" value="AEW05496.1"/>
    <property type="molecule type" value="Genomic_DNA"/>
</dbReference>
<feature type="transmembrane region" description="Helical" evidence="6">
    <location>
        <begin position="243"/>
        <end position="265"/>
    </location>
</feature>
<evidence type="ECO:0000313" key="7">
    <source>
        <dbReference type="EMBL" id="AEW05496.1"/>
    </source>
</evidence>
<feature type="transmembrane region" description="Helical" evidence="6">
    <location>
        <begin position="301"/>
        <end position="320"/>
    </location>
</feature>
<dbReference type="PANTHER" id="PTHR23513:SF11">
    <property type="entry name" value="STAPHYLOFERRIN A TRANSPORTER"/>
    <property type="match status" value="1"/>
</dbReference>
<dbReference type="InterPro" id="IPR011701">
    <property type="entry name" value="MFS"/>
</dbReference>
<dbReference type="GO" id="GO:0005886">
    <property type="term" value="C:plasma membrane"/>
    <property type="evidence" value="ECO:0007669"/>
    <property type="project" value="UniProtKB-SubCell"/>
</dbReference>
<dbReference type="PATRIC" id="fig|679936.5.peg.2069"/>
<dbReference type="Gene3D" id="1.20.1250.20">
    <property type="entry name" value="MFS general substrate transporter like domains"/>
    <property type="match status" value="1"/>
</dbReference>
<dbReference type="InterPro" id="IPR036259">
    <property type="entry name" value="MFS_trans_sf"/>
</dbReference>
<gene>
    <name evidence="7" type="ordered locus">Sulac_2006</name>
</gene>
<sequence length="392" mass="42391">MNNFFLFIGSEFTSSVGNGVYRVALNWALVTRYDSARVLALVQFLSLLFGAVVQWRSGNLIDRYHGKRVLVTIDFVLGLVAAGLSWLALNRPDEYPPLLSLFFIMTLGAIGAAVEPAFFSMMTTVRQRPANTTANSWMLGSYAVSGILGPVFGGILIQASGVWMGFAVDALSFFIGAALMTRVAVDVGSERHEKNLYTGQNPWLWTWRAVVVRRIFTFEAFANLAVATFMIGLPLIVSHIPNAGALGLGFFYGSFYLGVFTATVIVPRWAQKIPQAAVAYSSPFAIVLGMFLALYGHHVGLAVTGVFLTGFGLPWIDVLTRGAVLESVPQHLLGRITAVGSVVSTVSKLIALAMIAAWGALDPIWVMLASAWLAFSAYLLTTSRTSHGSVSF</sequence>
<feature type="transmembrane region" description="Helical" evidence="6">
    <location>
        <begin position="101"/>
        <end position="125"/>
    </location>
</feature>
<feature type="transmembrane region" description="Helical" evidence="6">
    <location>
        <begin position="277"/>
        <end position="295"/>
    </location>
</feature>
<feature type="transmembrane region" description="Helical" evidence="6">
    <location>
        <begin position="38"/>
        <end position="57"/>
    </location>
</feature>